<organism evidence="1 2">
    <name type="scientific">Pseudomonas helmanticensis</name>
    <dbReference type="NCBI Taxonomy" id="1471381"/>
    <lineage>
        <taxon>Bacteria</taxon>
        <taxon>Pseudomonadati</taxon>
        <taxon>Pseudomonadota</taxon>
        <taxon>Gammaproteobacteria</taxon>
        <taxon>Pseudomonadales</taxon>
        <taxon>Pseudomonadaceae</taxon>
        <taxon>Pseudomonas</taxon>
    </lineage>
</organism>
<proteinExistence type="predicted"/>
<accession>A0A4R7VA71</accession>
<name>A0A4R7VA71_9PSED</name>
<evidence type="ECO:0000313" key="2">
    <source>
        <dbReference type="Proteomes" id="UP000295804"/>
    </source>
</evidence>
<evidence type="ECO:0000313" key="1">
    <source>
        <dbReference type="EMBL" id="TDV45873.1"/>
    </source>
</evidence>
<dbReference type="EMBL" id="SOCQ01000008">
    <property type="protein sequence ID" value="TDV45873.1"/>
    <property type="molecule type" value="Genomic_DNA"/>
</dbReference>
<protein>
    <submittedName>
        <fullName evidence="1">Uncharacterized protein</fullName>
    </submittedName>
</protein>
<dbReference type="AlphaFoldDB" id="A0A4R7VA71"/>
<reference evidence="1 2" key="1">
    <citation type="submission" date="2019-03" db="EMBL/GenBank/DDBJ databases">
        <title>Genomic analyses of the natural microbiome of Caenorhabditis elegans.</title>
        <authorList>
            <person name="Samuel B."/>
        </authorList>
    </citation>
    <scope>NUCLEOTIDE SEQUENCE [LARGE SCALE GENOMIC DNA]</scope>
    <source>
        <strain evidence="1 2">BIGb0525</strain>
    </source>
</reference>
<comment type="caution">
    <text evidence="1">The sequence shown here is derived from an EMBL/GenBank/DDBJ whole genome shotgun (WGS) entry which is preliminary data.</text>
</comment>
<dbReference type="Proteomes" id="UP000295804">
    <property type="component" value="Unassembled WGS sequence"/>
</dbReference>
<sequence>MRAFFVAMISSRLLMALSLASQLPQWAVAF</sequence>
<gene>
    <name evidence="1" type="ORF">EDF87_10883</name>
</gene>